<accession>A0ACC0VJA6</accession>
<evidence type="ECO:0000313" key="2">
    <source>
        <dbReference type="Proteomes" id="UP001163321"/>
    </source>
</evidence>
<gene>
    <name evidence="1" type="ORF">PsorP6_004470</name>
</gene>
<protein>
    <submittedName>
        <fullName evidence="1">Uncharacterized protein</fullName>
    </submittedName>
</protein>
<sequence>MAGDGYDEHEDSKRRTDGFTNLLSVNFSERVIDGMKVKHPKLQWKVMDMANMKTLKDESFDLVMDKDARQRWLTHEVEATQWFAMTQAALRQLKVGRHEIIELIAYDKKDTASSDEK</sequence>
<keyword evidence="2" id="KW-1185">Reference proteome</keyword>
<dbReference type="EMBL" id="CM047587">
    <property type="protein sequence ID" value="KAI9906534.1"/>
    <property type="molecule type" value="Genomic_DNA"/>
</dbReference>
<organism evidence="1 2">
    <name type="scientific">Peronosclerospora sorghi</name>
    <dbReference type="NCBI Taxonomy" id="230839"/>
    <lineage>
        <taxon>Eukaryota</taxon>
        <taxon>Sar</taxon>
        <taxon>Stramenopiles</taxon>
        <taxon>Oomycota</taxon>
        <taxon>Peronosporomycetes</taxon>
        <taxon>Peronosporales</taxon>
        <taxon>Peronosporaceae</taxon>
        <taxon>Peronosclerospora</taxon>
    </lineage>
</organism>
<evidence type="ECO:0000313" key="1">
    <source>
        <dbReference type="EMBL" id="KAI9906534.1"/>
    </source>
</evidence>
<name>A0ACC0VJA6_9STRA</name>
<proteinExistence type="predicted"/>
<dbReference type="Proteomes" id="UP001163321">
    <property type="component" value="Chromosome 8"/>
</dbReference>
<reference evidence="1 2" key="1">
    <citation type="journal article" date="2022" name="bioRxiv">
        <title>The genome of the oomycete Peronosclerospora sorghi, a cosmopolitan pathogen of maize and sorghum, is inflated with dispersed pseudogenes.</title>
        <authorList>
            <person name="Fletcher K."/>
            <person name="Martin F."/>
            <person name="Isakeit T."/>
            <person name="Cavanaugh K."/>
            <person name="Magill C."/>
            <person name="Michelmore R."/>
        </authorList>
    </citation>
    <scope>NUCLEOTIDE SEQUENCE [LARGE SCALE GENOMIC DNA]</scope>
    <source>
        <strain evidence="1">P6</strain>
    </source>
</reference>
<comment type="caution">
    <text evidence="1">The sequence shown here is derived from an EMBL/GenBank/DDBJ whole genome shotgun (WGS) entry which is preliminary data.</text>
</comment>